<sequence length="379" mass="41135">MKKKILSALFFSFIATFVLPISQLNAKDNVSDFSYVENHEVSLPFFFGERTGLYTGSIKNGLPCGVGEFKTQNTDGVSWIYIGEWIDGHLEGKGTSFFDNGDIKTGTYSKDYLSGDKCLMSSSAGTYFGELNNEIASGKGTSLTLTERYVGEFKDNLYGGYGTLYYENGQRYEGNFSNGQINGDGSFFFTDGSHVTGSFATNKDTGLLDGEGIFYYANGTSNDCIYESGNIIFPNSEPIASSTPIPTPSPVPTPFSSPTPVPSSLSEADQRLANATIFKADVYNGTGTDIIGKRAYIIIPKDTLKQISEKDYANFLNTKVKDSGYNWFSIICDDGTGICFAGSFTNLGTYGKINKDGSITEAIGNISATENGYKYEPIN</sequence>
<dbReference type="RefSeq" id="WP_055200050.1">
    <property type="nucleotide sequence ID" value="NZ_BTHH01000009.1"/>
</dbReference>
<evidence type="ECO:0000256" key="3">
    <source>
        <dbReference type="SAM" id="SignalP"/>
    </source>
</evidence>
<evidence type="ECO:0000313" key="4">
    <source>
        <dbReference type="EMBL" id="CUN92628.1"/>
    </source>
</evidence>
<dbReference type="Gene3D" id="2.20.110.10">
    <property type="entry name" value="Histone H3 K4-specific methyltransferase SET7/9 N-terminal domain"/>
    <property type="match status" value="2"/>
</dbReference>
<evidence type="ECO:0000313" key="5">
    <source>
        <dbReference type="Proteomes" id="UP000095431"/>
    </source>
</evidence>
<evidence type="ECO:0000256" key="1">
    <source>
        <dbReference type="ARBA" id="ARBA00022737"/>
    </source>
</evidence>
<feature type="signal peptide" evidence="3">
    <location>
        <begin position="1"/>
        <end position="26"/>
    </location>
</feature>
<proteinExistence type="predicted"/>
<keyword evidence="3" id="KW-0732">Signal</keyword>
<dbReference type="Pfam" id="PF02493">
    <property type="entry name" value="MORN"/>
    <property type="match status" value="5"/>
</dbReference>
<name>A0A174AZ09_9FIRM</name>
<gene>
    <name evidence="4" type="ORF">ERS852478_01391</name>
</gene>
<dbReference type="SMART" id="SM00698">
    <property type="entry name" value="MORN"/>
    <property type="match status" value="4"/>
</dbReference>
<feature type="chain" id="PRO_5008018021" evidence="3">
    <location>
        <begin position="27"/>
        <end position="379"/>
    </location>
</feature>
<organism evidence="4 5">
    <name type="scientific">Blautia wexlerae</name>
    <dbReference type="NCBI Taxonomy" id="418240"/>
    <lineage>
        <taxon>Bacteria</taxon>
        <taxon>Bacillati</taxon>
        <taxon>Bacillota</taxon>
        <taxon>Clostridia</taxon>
        <taxon>Lachnospirales</taxon>
        <taxon>Lachnospiraceae</taxon>
        <taxon>Blautia</taxon>
    </lineage>
</organism>
<feature type="region of interest" description="Disordered" evidence="2">
    <location>
        <begin position="243"/>
        <end position="264"/>
    </location>
</feature>
<accession>A0A174AZ09</accession>
<dbReference type="SUPFAM" id="SSF82185">
    <property type="entry name" value="Histone H3 K4-specific methyltransferase SET7/9 N-terminal domain"/>
    <property type="match status" value="2"/>
</dbReference>
<protein>
    <submittedName>
        <fullName evidence="4">Uncharacterized protein conserved in bacteria</fullName>
    </submittedName>
</protein>
<feature type="compositionally biased region" description="Pro residues" evidence="2">
    <location>
        <begin position="245"/>
        <end position="261"/>
    </location>
</feature>
<keyword evidence="1" id="KW-0677">Repeat</keyword>
<evidence type="ECO:0000256" key="2">
    <source>
        <dbReference type="SAM" id="MobiDB-lite"/>
    </source>
</evidence>
<dbReference type="InterPro" id="IPR003409">
    <property type="entry name" value="MORN"/>
</dbReference>
<dbReference type="PANTHER" id="PTHR23084">
    <property type="entry name" value="PHOSPHATIDYLINOSITOL-4-PHOSPHATE 5-KINASE RELATED"/>
    <property type="match status" value="1"/>
</dbReference>
<reference evidence="4 5" key="1">
    <citation type="submission" date="2015-09" db="EMBL/GenBank/DDBJ databases">
        <authorList>
            <consortium name="Pathogen Informatics"/>
        </authorList>
    </citation>
    <scope>NUCLEOTIDE SEQUENCE [LARGE SCALE GENOMIC DNA]</scope>
    <source>
        <strain evidence="4 5">2789STDY5834863</strain>
    </source>
</reference>
<dbReference type="PANTHER" id="PTHR23084:SF263">
    <property type="entry name" value="MORN REPEAT-CONTAINING PROTEIN 1"/>
    <property type="match status" value="1"/>
</dbReference>
<dbReference type="EMBL" id="CYZN01000008">
    <property type="protein sequence ID" value="CUN92628.1"/>
    <property type="molecule type" value="Genomic_DNA"/>
</dbReference>
<dbReference type="AlphaFoldDB" id="A0A174AZ09"/>
<dbReference type="Proteomes" id="UP000095431">
    <property type="component" value="Unassembled WGS sequence"/>
</dbReference>